<dbReference type="PANTHER" id="PTHR31639">
    <property type="entry name" value="F-BOX PROTEIN-LIKE"/>
    <property type="match status" value="1"/>
</dbReference>
<dbReference type="PANTHER" id="PTHR31639:SF256">
    <property type="entry name" value="OS07G0242900 PROTEIN"/>
    <property type="match status" value="1"/>
</dbReference>
<sequence>MERTARLVRLALAALPPPRAPWIFNLGGLEGSNNTVGGAGGGSGGEAAHSVGGTAACTVEVKGTHASGTPPGCAAGDGHEGDGIGSLAGGRNSAIPSLGKQVQKYNPYPDLLCCSVPSGLWKSTWETSPLVLHDHYLVLAKQSAGQEDEGLYANAAIRNAAICEAQSVDVSNKITSILKGHPGPICSFRVDSSDWTNESTLIEWLDLLSTKSVQELIIVNLGHGIGTRFPIQELHSTHLHTLQIGFLTIADLDLHSFDYSALRVLRLIDCTFEGLKLQWIITDCQSLEELTIAFSTENLKINSQSLKKMHNVCNSATRFIIESAPKLTELLTDITPREEKERIKPVRSAVTVAVSLNDVPLLKCIKSLYLCYQSVTINNVFITKDKIAWTSLKELSIGLDMSNRTQRDNLRKILDSVPLLTDLSIRRMDSVARDEGFDVTLDCPFEDLDTAVCIAKNLRRFEMNDFRGGAAECCMIKYVLKFSSEWNIKEMFVGSGLEFAQRFEWFNTSITDDDLAKLSLGMKWKMDWVVLNPKAMGAIPAALS</sequence>
<organism evidence="3 4">
    <name type="scientific">Paspalum notatum var. saurae</name>
    <dbReference type="NCBI Taxonomy" id="547442"/>
    <lineage>
        <taxon>Eukaryota</taxon>
        <taxon>Viridiplantae</taxon>
        <taxon>Streptophyta</taxon>
        <taxon>Embryophyta</taxon>
        <taxon>Tracheophyta</taxon>
        <taxon>Spermatophyta</taxon>
        <taxon>Magnoliopsida</taxon>
        <taxon>Liliopsida</taxon>
        <taxon>Poales</taxon>
        <taxon>Poaceae</taxon>
        <taxon>PACMAD clade</taxon>
        <taxon>Panicoideae</taxon>
        <taxon>Andropogonodae</taxon>
        <taxon>Paspaleae</taxon>
        <taxon>Paspalinae</taxon>
        <taxon>Paspalum</taxon>
    </lineage>
</organism>
<gene>
    <name evidence="3" type="ORF">U9M48_005282</name>
</gene>
<evidence type="ECO:0000313" key="4">
    <source>
        <dbReference type="Proteomes" id="UP001341281"/>
    </source>
</evidence>
<dbReference type="Gene3D" id="3.80.10.10">
    <property type="entry name" value="Ribonuclease Inhibitor"/>
    <property type="match status" value="1"/>
</dbReference>
<evidence type="ECO:0000256" key="1">
    <source>
        <dbReference type="SAM" id="MobiDB-lite"/>
    </source>
</evidence>
<protein>
    <recommendedName>
        <fullName evidence="2">F-box/LRR-repeat protein 15/At3g58940/PEG3-like LRR domain-containing protein</fullName>
    </recommendedName>
</protein>
<feature type="region of interest" description="Disordered" evidence="1">
    <location>
        <begin position="68"/>
        <end position="88"/>
    </location>
</feature>
<reference evidence="3 4" key="1">
    <citation type="submission" date="2024-02" db="EMBL/GenBank/DDBJ databases">
        <title>High-quality chromosome-scale genome assembly of Pensacola bahiagrass (Paspalum notatum Flugge var. saurae).</title>
        <authorList>
            <person name="Vega J.M."/>
            <person name="Podio M."/>
            <person name="Orjuela J."/>
            <person name="Siena L.A."/>
            <person name="Pessino S.C."/>
            <person name="Combes M.C."/>
            <person name="Mariac C."/>
            <person name="Albertini E."/>
            <person name="Pupilli F."/>
            <person name="Ortiz J.P.A."/>
            <person name="Leblanc O."/>
        </authorList>
    </citation>
    <scope>NUCLEOTIDE SEQUENCE [LARGE SCALE GENOMIC DNA]</scope>
    <source>
        <strain evidence="3">R1</strain>
        <tissue evidence="3">Leaf</tissue>
    </source>
</reference>
<dbReference type="AlphaFoldDB" id="A0AAQ3SLC5"/>
<dbReference type="InterPro" id="IPR032675">
    <property type="entry name" value="LRR_dom_sf"/>
</dbReference>
<accession>A0AAQ3SLC5</accession>
<keyword evidence="4" id="KW-1185">Reference proteome</keyword>
<dbReference type="EMBL" id="CP144745">
    <property type="protein sequence ID" value="WVZ54495.1"/>
    <property type="molecule type" value="Genomic_DNA"/>
</dbReference>
<proteinExistence type="predicted"/>
<evidence type="ECO:0000313" key="3">
    <source>
        <dbReference type="EMBL" id="WVZ54495.1"/>
    </source>
</evidence>
<dbReference type="Proteomes" id="UP001341281">
    <property type="component" value="Chromosome 01"/>
</dbReference>
<dbReference type="Pfam" id="PF24758">
    <property type="entry name" value="LRR_At5g56370"/>
    <property type="match status" value="1"/>
</dbReference>
<dbReference type="InterPro" id="IPR055411">
    <property type="entry name" value="LRR_FXL15/At3g58940/PEG3-like"/>
</dbReference>
<name>A0AAQ3SLC5_PASNO</name>
<evidence type="ECO:0000259" key="2">
    <source>
        <dbReference type="Pfam" id="PF24758"/>
    </source>
</evidence>
<feature type="domain" description="F-box/LRR-repeat protein 15/At3g58940/PEG3-like LRR" evidence="2">
    <location>
        <begin position="203"/>
        <end position="425"/>
    </location>
</feature>